<protein>
    <submittedName>
        <fullName evidence="1">Uncharacterized protein</fullName>
    </submittedName>
</protein>
<evidence type="ECO:0000313" key="1">
    <source>
        <dbReference type="EMBL" id="KAA3489931.1"/>
    </source>
</evidence>
<dbReference type="EMBL" id="SMMG02000001">
    <property type="protein sequence ID" value="KAA3489931.1"/>
    <property type="molecule type" value="Genomic_DNA"/>
</dbReference>
<dbReference type="AlphaFoldDB" id="A0A5B6X6S7"/>
<name>A0A5B6X6S7_9ROSI</name>
<comment type="caution">
    <text evidence="1">The sequence shown here is derived from an EMBL/GenBank/DDBJ whole genome shotgun (WGS) entry which is preliminary data.</text>
</comment>
<gene>
    <name evidence="1" type="ORF">EPI10_033479</name>
</gene>
<accession>A0A5B6X6S7</accession>
<organism evidence="1 2">
    <name type="scientific">Gossypium australe</name>
    <dbReference type="NCBI Taxonomy" id="47621"/>
    <lineage>
        <taxon>Eukaryota</taxon>
        <taxon>Viridiplantae</taxon>
        <taxon>Streptophyta</taxon>
        <taxon>Embryophyta</taxon>
        <taxon>Tracheophyta</taxon>
        <taxon>Spermatophyta</taxon>
        <taxon>Magnoliopsida</taxon>
        <taxon>eudicotyledons</taxon>
        <taxon>Gunneridae</taxon>
        <taxon>Pentapetalae</taxon>
        <taxon>rosids</taxon>
        <taxon>malvids</taxon>
        <taxon>Malvales</taxon>
        <taxon>Malvaceae</taxon>
        <taxon>Malvoideae</taxon>
        <taxon>Gossypium</taxon>
    </lineage>
</organism>
<keyword evidence="2" id="KW-1185">Reference proteome</keyword>
<reference evidence="2" key="1">
    <citation type="journal article" date="2019" name="Plant Biotechnol. J.">
        <title>Genome sequencing of the Australian wild diploid species Gossypium australe highlights disease resistance and delayed gland morphogenesis.</title>
        <authorList>
            <person name="Cai Y."/>
            <person name="Cai X."/>
            <person name="Wang Q."/>
            <person name="Wang P."/>
            <person name="Zhang Y."/>
            <person name="Cai C."/>
            <person name="Xu Y."/>
            <person name="Wang K."/>
            <person name="Zhou Z."/>
            <person name="Wang C."/>
            <person name="Geng S."/>
            <person name="Li B."/>
            <person name="Dong Q."/>
            <person name="Hou Y."/>
            <person name="Wang H."/>
            <person name="Ai P."/>
            <person name="Liu Z."/>
            <person name="Yi F."/>
            <person name="Sun M."/>
            <person name="An G."/>
            <person name="Cheng J."/>
            <person name="Zhang Y."/>
            <person name="Shi Q."/>
            <person name="Xie Y."/>
            <person name="Shi X."/>
            <person name="Chang Y."/>
            <person name="Huang F."/>
            <person name="Chen Y."/>
            <person name="Hong S."/>
            <person name="Mi L."/>
            <person name="Sun Q."/>
            <person name="Zhang L."/>
            <person name="Zhou B."/>
            <person name="Peng R."/>
            <person name="Zhang X."/>
            <person name="Liu F."/>
        </authorList>
    </citation>
    <scope>NUCLEOTIDE SEQUENCE [LARGE SCALE GENOMIC DNA]</scope>
    <source>
        <strain evidence="2">cv. PA1801</strain>
    </source>
</reference>
<proteinExistence type="predicted"/>
<sequence>MKKMKGVAAAAAVMAYSPYDMYDDQRGRFRYLTHMEDIEDLHKVLSVPSGNRVHEEEIADDERTKIDPVGRSQVFEKEAQVPDAKPIIKTPSRTTFFATTGYGD</sequence>
<evidence type="ECO:0000313" key="2">
    <source>
        <dbReference type="Proteomes" id="UP000325315"/>
    </source>
</evidence>
<dbReference type="Proteomes" id="UP000325315">
    <property type="component" value="Unassembled WGS sequence"/>
</dbReference>